<comment type="caution">
    <text evidence="1">The sequence shown here is derived from an EMBL/GenBank/DDBJ whole genome shotgun (WGS) entry which is preliminary data.</text>
</comment>
<dbReference type="AlphaFoldDB" id="A0A139H8N8"/>
<reference evidence="1 2" key="1">
    <citation type="submission" date="2015-07" db="EMBL/GenBank/DDBJ databases">
        <title>Comparative genomics of the Sigatoka disease complex on banana suggests a link between parallel evolutionary changes in Pseudocercospora fijiensis and Pseudocercospora eumusae and increased virulence on the banana host.</title>
        <authorList>
            <person name="Chang T.-C."/>
            <person name="Salvucci A."/>
            <person name="Crous P.W."/>
            <person name="Stergiopoulos I."/>
        </authorList>
    </citation>
    <scope>NUCLEOTIDE SEQUENCE [LARGE SCALE GENOMIC DNA]</scope>
    <source>
        <strain evidence="1 2">CBS 114824</strain>
    </source>
</reference>
<accession>A0A139H8N8</accession>
<evidence type="ECO:0000313" key="1">
    <source>
        <dbReference type="EMBL" id="KXS98821.1"/>
    </source>
</evidence>
<dbReference type="Proteomes" id="UP000070133">
    <property type="component" value="Unassembled WGS sequence"/>
</dbReference>
<sequence length="34" mass="3599">MLAQNPMPGTFLLASHGVPVKSKEMGVLLTGYNP</sequence>
<dbReference type="EMBL" id="LFZN01000105">
    <property type="protein sequence ID" value="KXS98821.1"/>
    <property type="molecule type" value="Genomic_DNA"/>
</dbReference>
<feature type="non-terminal residue" evidence="1">
    <location>
        <position position="34"/>
    </location>
</feature>
<proteinExistence type="predicted"/>
<gene>
    <name evidence="1" type="ORF">AC578_2050</name>
</gene>
<protein>
    <submittedName>
        <fullName evidence="1">Uncharacterized protein</fullName>
    </submittedName>
</protein>
<name>A0A139H8N8_9PEZI</name>
<organism evidence="1 2">
    <name type="scientific">Pseudocercospora eumusae</name>
    <dbReference type="NCBI Taxonomy" id="321146"/>
    <lineage>
        <taxon>Eukaryota</taxon>
        <taxon>Fungi</taxon>
        <taxon>Dikarya</taxon>
        <taxon>Ascomycota</taxon>
        <taxon>Pezizomycotina</taxon>
        <taxon>Dothideomycetes</taxon>
        <taxon>Dothideomycetidae</taxon>
        <taxon>Mycosphaerellales</taxon>
        <taxon>Mycosphaerellaceae</taxon>
        <taxon>Pseudocercospora</taxon>
    </lineage>
</organism>
<keyword evidence="2" id="KW-1185">Reference proteome</keyword>
<evidence type="ECO:0000313" key="2">
    <source>
        <dbReference type="Proteomes" id="UP000070133"/>
    </source>
</evidence>